<feature type="compositionally biased region" description="Basic residues" evidence="1">
    <location>
        <begin position="497"/>
        <end position="512"/>
    </location>
</feature>
<dbReference type="Proteomes" id="UP001201980">
    <property type="component" value="Unassembled WGS sequence"/>
</dbReference>
<sequence>MDISTQNSDYQYTSFEFDLEKAPGDLWQQSLENEIPSEFLDQFLFGSDPPLAPTTSAYDLPPLPSPAILPETVLPSVAECNSSSTQPAPHSTHRGENNGSELLSLTEADFLDLENDLLFSDAIDACNGASQESISDSELLKLEGITLFSPQKSQPPPSSVPSSPTKSIRKAQWWESKEDTARRIPRGQSPAKNHDDWERKTAFKADKSSNKHANQGLPRSPPLSVLLENSKPPVEHVSFVNGQLEDPFIDSALAPTPLRAASSKKNHDDTSISDGSPSLFYAPGFKPFSRQHIPANPVLQPLDIQEGHHSEQQQQKQHTRPTHQQQRRPPHLQLHGQNSTGVMAVEHSDSSMAPDSAVWPLSSPLGHHNNNNHGYQQGSQGMINSPGNWWDQSTVANTHANARSATMDLNMQMMNTPELNGFNSPTRAHNQNVSPQSAPPIPRHHHIRNQDMASADPMIQMPQQQRRPGQPQPQVMVNHLAVQGHAYFPPPTPSSQHRMRPHHQISPQHHRSLQISPSRSDRRRRCPSTRDRYPVISSSATTLGTPSNSISMRRVSSLRRSDSTSPTPRLQRSTSMCMLDHHNNPHRLPPPRQPGRAIRKRRSWTRSNSSNSNTRSSGRSRSRSNGGAPDPFVNYTPFDHETLMAGVAPSGSSKTKARREREAMEGRRRIGEMAMKAVQAAGGDFKALVGAVELEAEGGCTTTTSTRFGFDKDLEIEMEMAMEAGTGMGEVGC</sequence>
<name>A0AAD5WRI1_9PEZI</name>
<feature type="region of interest" description="Disordered" evidence="1">
    <location>
        <begin position="485"/>
        <end position="634"/>
    </location>
</feature>
<protein>
    <recommendedName>
        <fullName evidence="4">Developmental regulatory protein wetA</fullName>
    </recommendedName>
</protein>
<evidence type="ECO:0000313" key="2">
    <source>
        <dbReference type="EMBL" id="KAJ2901243.1"/>
    </source>
</evidence>
<dbReference type="EMBL" id="JAKWBI020000160">
    <property type="protein sequence ID" value="KAJ2901243.1"/>
    <property type="molecule type" value="Genomic_DNA"/>
</dbReference>
<feature type="compositionally biased region" description="Polar residues" evidence="1">
    <location>
        <begin position="563"/>
        <end position="576"/>
    </location>
</feature>
<evidence type="ECO:0000256" key="1">
    <source>
        <dbReference type="SAM" id="MobiDB-lite"/>
    </source>
</evidence>
<keyword evidence="3" id="KW-1185">Reference proteome</keyword>
<feature type="compositionally biased region" description="Polar residues" evidence="1">
    <location>
        <begin position="536"/>
        <end position="551"/>
    </location>
</feature>
<evidence type="ECO:0000313" key="3">
    <source>
        <dbReference type="Proteomes" id="UP001201980"/>
    </source>
</evidence>
<feature type="compositionally biased region" description="Polar residues" evidence="1">
    <location>
        <begin position="79"/>
        <end position="89"/>
    </location>
</feature>
<feature type="compositionally biased region" description="Basic residues" evidence="1">
    <location>
        <begin position="317"/>
        <end position="330"/>
    </location>
</feature>
<feature type="compositionally biased region" description="Basic and acidic residues" evidence="1">
    <location>
        <begin position="192"/>
        <end position="209"/>
    </location>
</feature>
<proteinExistence type="predicted"/>
<accession>A0AAD5WRI1</accession>
<feature type="region of interest" description="Disordered" evidence="1">
    <location>
        <begin position="148"/>
        <end position="228"/>
    </location>
</feature>
<feature type="region of interest" description="Disordered" evidence="1">
    <location>
        <begin position="79"/>
        <end position="99"/>
    </location>
</feature>
<comment type="caution">
    <text evidence="2">The sequence shown here is derived from an EMBL/GenBank/DDBJ whole genome shotgun (WGS) entry which is preliminary data.</text>
</comment>
<evidence type="ECO:0008006" key="4">
    <source>
        <dbReference type="Google" id="ProtNLM"/>
    </source>
</evidence>
<gene>
    <name evidence="2" type="ORF">MKZ38_002107</name>
</gene>
<feature type="region of interest" description="Disordered" evidence="1">
    <location>
        <begin position="362"/>
        <end position="385"/>
    </location>
</feature>
<feature type="compositionally biased region" description="Low complexity" evidence="1">
    <location>
        <begin position="605"/>
        <end position="627"/>
    </location>
</feature>
<dbReference type="AlphaFoldDB" id="A0AAD5WRI1"/>
<feature type="region of interest" description="Disordered" evidence="1">
    <location>
        <begin position="307"/>
        <end position="336"/>
    </location>
</feature>
<organism evidence="2 3">
    <name type="scientific">Zalerion maritima</name>
    <dbReference type="NCBI Taxonomy" id="339359"/>
    <lineage>
        <taxon>Eukaryota</taxon>
        <taxon>Fungi</taxon>
        <taxon>Dikarya</taxon>
        <taxon>Ascomycota</taxon>
        <taxon>Pezizomycotina</taxon>
        <taxon>Sordariomycetes</taxon>
        <taxon>Lulworthiomycetidae</taxon>
        <taxon>Lulworthiales</taxon>
        <taxon>Lulworthiaceae</taxon>
        <taxon>Zalerion</taxon>
    </lineage>
</organism>
<reference evidence="2" key="1">
    <citation type="submission" date="2022-07" db="EMBL/GenBank/DDBJ databases">
        <title>Draft genome sequence of Zalerion maritima ATCC 34329, a (micro)plastics degrading marine fungus.</title>
        <authorList>
            <person name="Paco A."/>
            <person name="Goncalves M.F.M."/>
            <person name="Rocha-Santos T.A.P."/>
            <person name="Alves A."/>
        </authorList>
    </citation>
    <scope>NUCLEOTIDE SEQUENCE</scope>
    <source>
        <strain evidence="2">ATCC 34329</strain>
    </source>
</reference>
<feature type="compositionally biased region" description="Low complexity" evidence="1">
    <location>
        <begin position="366"/>
        <end position="381"/>
    </location>
</feature>